<gene>
    <name evidence="2" type="ORF">NGF19_27000</name>
</gene>
<protein>
    <submittedName>
        <fullName evidence="2">(2Fe-2S)-binding protein</fullName>
    </submittedName>
</protein>
<dbReference type="InterPro" id="IPR024726">
    <property type="entry name" value="FhuF_C"/>
</dbReference>
<comment type="caution">
    <text evidence="2">The sequence shown here is derived from an EMBL/GenBank/DDBJ whole genome shotgun (WGS) entry which is preliminary data.</text>
</comment>
<name>A0ABT0ZLC7_9ACTN</name>
<evidence type="ECO:0000313" key="2">
    <source>
        <dbReference type="EMBL" id="MCN9244387.1"/>
    </source>
</evidence>
<dbReference type="Proteomes" id="UP001523219">
    <property type="component" value="Unassembled WGS sequence"/>
</dbReference>
<sequence>MTSSPTESRVIEEITALGPFFAIQTHPPGTHPSEPWQSLSRPLLEARVSDVRDRLAAGGGQPPAAVETRVAASVAHLGLAARLVSPALAAAVLHGLVLAPGLADLRWQPTLGGPTPLSLPDDAFTGGEEGSLSQLADELSSRLLDGTLRQLADAMAQFSVSRHILWGNTASAVNGAVTMITASRPEVTARTRTLTALLLERPPLRGASARTPGGTYRRRSCCLIYRAAPGRKGALCGDCALSR</sequence>
<dbReference type="EMBL" id="JAMWMR010000035">
    <property type="protein sequence ID" value="MCN9244387.1"/>
    <property type="molecule type" value="Genomic_DNA"/>
</dbReference>
<organism evidence="2 3">
    <name type="scientific">Streptomyces macrolidinus</name>
    <dbReference type="NCBI Taxonomy" id="2952607"/>
    <lineage>
        <taxon>Bacteria</taxon>
        <taxon>Bacillati</taxon>
        <taxon>Actinomycetota</taxon>
        <taxon>Actinomycetes</taxon>
        <taxon>Kitasatosporales</taxon>
        <taxon>Streptomycetaceae</taxon>
        <taxon>Streptomyces</taxon>
    </lineage>
</organism>
<evidence type="ECO:0000313" key="3">
    <source>
        <dbReference type="Proteomes" id="UP001523219"/>
    </source>
</evidence>
<evidence type="ECO:0000259" key="1">
    <source>
        <dbReference type="Pfam" id="PF11575"/>
    </source>
</evidence>
<reference evidence="2 3" key="1">
    <citation type="submission" date="2022-05" db="EMBL/GenBank/DDBJ databases">
        <title>Streptomyces sp. nov. RY43-2 isolated from soil of a peat swamp forest.</title>
        <authorList>
            <person name="Kanchanasin P."/>
            <person name="Tanasupawat S."/>
            <person name="Phongsopitanun W."/>
        </authorList>
    </citation>
    <scope>NUCLEOTIDE SEQUENCE [LARGE SCALE GENOMIC DNA]</scope>
    <source>
        <strain evidence="2 3">RY43-2</strain>
    </source>
</reference>
<accession>A0ABT0ZLC7</accession>
<keyword evidence="3" id="KW-1185">Reference proteome</keyword>
<proteinExistence type="predicted"/>
<dbReference type="RefSeq" id="WP_252428176.1">
    <property type="nucleotide sequence ID" value="NZ_JAMWMR010000035.1"/>
</dbReference>
<dbReference type="Pfam" id="PF11575">
    <property type="entry name" value="FhuF_C"/>
    <property type="match status" value="1"/>
</dbReference>
<feature type="domain" description="Ferric siderophore reductase C-terminal" evidence="1">
    <location>
        <begin position="218"/>
        <end position="241"/>
    </location>
</feature>